<dbReference type="AlphaFoldDB" id="A0A1I1P4S8"/>
<gene>
    <name evidence="2" type="ORF">SAMN02745724_03315</name>
</gene>
<evidence type="ECO:0000313" key="2">
    <source>
        <dbReference type="EMBL" id="SFD04951.1"/>
    </source>
</evidence>
<evidence type="ECO:0000256" key="1">
    <source>
        <dbReference type="SAM" id="Phobius"/>
    </source>
</evidence>
<keyword evidence="3" id="KW-1185">Reference proteome</keyword>
<protein>
    <submittedName>
        <fullName evidence="2">Uncharacterized protein</fullName>
    </submittedName>
</protein>
<dbReference type="RefSeq" id="WP_091986787.1">
    <property type="nucleotide sequence ID" value="NZ_FOLO01000029.1"/>
</dbReference>
<proteinExistence type="predicted"/>
<keyword evidence="1" id="KW-0472">Membrane</keyword>
<accession>A0A1I1P4S8</accession>
<dbReference type="Proteomes" id="UP000198862">
    <property type="component" value="Unassembled WGS sequence"/>
</dbReference>
<dbReference type="STRING" id="1123010.SAMN02745724_03315"/>
<organism evidence="2 3">
    <name type="scientific">Pseudoalteromonas denitrificans DSM 6059</name>
    <dbReference type="NCBI Taxonomy" id="1123010"/>
    <lineage>
        <taxon>Bacteria</taxon>
        <taxon>Pseudomonadati</taxon>
        <taxon>Pseudomonadota</taxon>
        <taxon>Gammaproteobacteria</taxon>
        <taxon>Alteromonadales</taxon>
        <taxon>Pseudoalteromonadaceae</taxon>
        <taxon>Pseudoalteromonas</taxon>
    </lineage>
</organism>
<dbReference type="OrthoDB" id="6315971at2"/>
<sequence>MMIQKNQYIEDSQAKLTMPNESWVSLKLGIKSRLYKNIKIVAVMLFLLLLIILTCFKINTFISNDSHSQIQDIQTELTTEHLNLVSNFISHKFRMGSWRYVNSEIIKNEIRVFIQIPEKLQIDKQYQQNYIQKAICPNKAHSIWQHLSPSQLEIHLFTGYKHNSIYAFCA</sequence>
<reference evidence="2 3" key="1">
    <citation type="submission" date="2016-10" db="EMBL/GenBank/DDBJ databases">
        <authorList>
            <person name="de Groot N.N."/>
        </authorList>
    </citation>
    <scope>NUCLEOTIDE SEQUENCE [LARGE SCALE GENOMIC DNA]</scope>
    <source>
        <strain evidence="2 3">DSM 6059</strain>
    </source>
</reference>
<evidence type="ECO:0000313" key="3">
    <source>
        <dbReference type="Proteomes" id="UP000198862"/>
    </source>
</evidence>
<keyword evidence="1" id="KW-0812">Transmembrane</keyword>
<feature type="transmembrane region" description="Helical" evidence="1">
    <location>
        <begin position="40"/>
        <end position="62"/>
    </location>
</feature>
<keyword evidence="1" id="KW-1133">Transmembrane helix</keyword>
<name>A0A1I1P4S8_9GAMM</name>
<dbReference type="EMBL" id="FOLO01000029">
    <property type="protein sequence ID" value="SFD04951.1"/>
    <property type="molecule type" value="Genomic_DNA"/>
</dbReference>